<evidence type="ECO:0000256" key="4">
    <source>
        <dbReference type="ARBA" id="ARBA00022692"/>
    </source>
</evidence>
<feature type="domain" description="Major facilitator superfamily (MFS) profile" evidence="8">
    <location>
        <begin position="18"/>
        <end position="394"/>
    </location>
</feature>
<feature type="transmembrane region" description="Helical" evidence="7">
    <location>
        <begin position="49"/>
        <end position="71"/>
    </location>
</feature>
<feature type="transmembrane region" description="Helical" evidence="7">
    <location>
        <begin position="215"/>
        <end position="238"/>
    </location>
</feature>
<evidence type="ECO:0000256" key="3">
    <source>
        <dbReference type="ARBA" id="ARBA00022448"/>
    </source>
</evidence>
<dbReference type="PANTHER" id="PTHR23514">
    <property type="entry name" value="BYPASS OF STOP CODON PROTEIN 6"/>
    <property type="match status" value="1"/>
</dbReference>
<reference evidence="9" key="1">
    <citation type="submission" date="2020-08" db="EMBL/GenBank/DDBJ databases">
        <title>Genome public.</title>
        <authorList>
            <person name="Liu C."/>
            <person name="Sun Q."/>
        </authorList>
    </citation>
    <scope>NUCLEOTIDE SEQUENCE</scope>
    <source>
        <strain evidence="9">NSJ-64</strain>
    </source>
</reference>
<evidence type="ECO:0000313" key="10">
    <source>
        <dbReference type="Proteomes" id="UP000623678"/>
    </source>
</evidence>
<dbReference type="PROSITE" id="PS50850">
    <property type="entry name" value="MFS"/>
    <property type="match status" value="1"/>
</dbReference>
<feature type="transmembrane region" description="Helical" evidence="7">
    <location>
        <begin position="282"/>
        <end position="299"/>
    </location>
</feature>
<dbReference type="Proteomes" id="UP000623678">
    <property type="component" value="Unassembled WGS sequence"/>
</dbReference>
<evidence type="ECO:0000259" key="8">
    <source>
        <dbReference type="PROSITE" id="PS50850"/>
    </source>
</evidence>
<keyword evidence="10" id="KW-1185">Reference proteome</keyword>
<protein>
    <submittedName>
        <fullName evidence="9">MFS transporter</fullName>
    </submittedName>
</protein>
<keyword evidence="4 7" id="KW-0812">Transmembrane</keyword>
<evidence type="ECO:0000256" key="1">
    <source>
        <dbReference type="ARBA" id="ARBA00004651"/>
    </source>
</evidence>
<comment type="subcellular location">
    <subcellularLocation>
        <location evidence="1">Cell membrane</location>
        <topology evidence="1">Multi-pass membrane protein</topology>
    </subcellularLocation>
</comment>
<dbReference type="RefSeq" id="WP_262395996.1">
    <property type="nucleotide sequence ID" value="NZ_JACRTD010000009.1"/>
</dbReference>
<feature type="transmembrane region" description="Helical" evidence="7">
    <location>
        <begin position="305"/>
        <end position="326"/>
    </location>
</feature>
<evidence type="ECO:0000313" key="9">
    <source>
        <dbReference type="EMBL" id="MBC8586273.1"/>
    </source>
</evidence>
<dbReference type="Pfam" id="PF07690">
    <property type="entry name" value="MFS_1"/>
    <property type="match status" value="1"/>
</dbReference>
<feature type="transmembrane region" description="Helical" evidence="7">
    <location>
        <begin position="366"/>
        <end position="390"/>
    </location>
</feature>
<dbReference type="InterPro" id="IPR036259">
    <property type="entry name" value="MFS_trans_sf"/>
</dbReference>
<feature type="transmembrane region" description="Helical" evidence="7">
    <location>
        <begin position="338"/>
        <end position="360"/>
    </location>
</feature>
<evidence type="ECO:0000256" key="5">
    <source>
        <dbReference type="ARBA" id="ARBA00022989"/>
    </source>
</evidence>
<dbReference type="InterPro" id="IPR051788">
    <property type="entry name" value="MFS_Transporter"/>
</dbReference>
<dbReference type="GO" id="GO:0022857">
    <property type="term" value="F:transmembrane transporter activity"/>
    <property type="evidence" value="ECO:0007669"/>
    <property type="project" value="InterPro"/>
</dbReference>
<organism evidence="9 10">
    <name type="scientific">Youxingia wuxianensis</name>
    <dbReference type="NCBI Taxonomy" id="2763678"/>
    <lineage>
        <taxon>Bacteria</taxon>
        <taxon>Bacillati</taxon>
        <taxon>Bacillota</taxon>
        <taxon>Clostridia</taxon>
        <taxon>Eubacteriales</taxon>
        <taxon>Oscillospiraceae</taxon>
        <taxon>Youxingia</taxon>
    </lineage>
</organism>
<dbReference type="EMBL" id="JACRTD010000009">
    <property type="protein sequence ID" value="MBC8586273.1"/>
    <property type="molecule type" value="Genomic_DNA"/>
</dbReference>
<evidence type="ECO:0000256" key="7">
    <source>
        <dbReference type="SAM" id="Phobius"/>
    </source>
</evidence>
<dbReference type="AlphaFoldDB" id="A0A926IJ27"/>
<evidence type="ECO:0000256" key="2">
    <source>
        <dbReference type="ARBA" id="ARBA00008335"/>
    </source>
</evidence>
<gene>
    <name evidence="9" type="ORF">H8705_11850</name>
</gene>
<comment type="caution">
    <text evidence="9">The sequence shown here is derived from an EMBL/GenBank/DDBJ whole genome shotgun (WGS) entry which is preliminary data.</text>
</comment>
<keyword evidence="6 7" id="KW-0472">Membrane</keyword>
<feature type="transmembrane region" description="Helical" evidence="7">
    <location>
        <begin position="21"/>
        <end position="43"/>
    </location>
</feature>
<name>A0A926IJ27_9FIRM</name>
<sequence length="398" mass="42706">MVSQSREDAALARSQKKIIAACYYAFLVNGFLSLMMGSVLPMLREQYSLPYQISGSLLSAHSVGNLISSFAAGTLPVYMGRKNAIMLLCLGGVLGYFLMTATGNPIFLLLAFFLIGITRGGITNLNNTVVSDLSGGKSSALNFLHAVFAVGAFLCPFAAMIFTSRFENGWKYAAVFVSVLCAFIILFFGASPLDNQPRLKKENRKFSYAFLKDKTFVISTGLLFFYLCTESCVNGLLVTYFADSGIVSPSYAQGLLSLLWLVIMLGRLTVAALSEKLGKRRILIATCFGAALFYVLLMLSRTALSVTVCLVGFGYCLAGIYPTTIANVSQYTSAYPMAMGTITTIAGLGSITMPVVAGAVADRTNIWGGMALVTVAVVLMTGCAISNYFLKREKASST</sequence>
<feature type="transmembrane region" description="Helical" evidence="7">
    <location>
        <begin position="172"/>
        <end position="194"/>
    </location>
</feature>
<accession>A0A926IJ27</accession>
<dbReference type="InterPro" id="IPR011701">
    <property type="entry name" value="MFS"/>
</dbReference>
<dbReference type="SUPFAM" id="SSF103473">
    <property type="entry name" value="MFS general substrate transporter"/>
    <property type="match status" value="1"/>
</dbReference>
<dbReference type="Gene3D" id="1.20.1250.20">
    <property type="entry name" value="MFS general substrate transporter like domains"/>
    <property type="match status" value="2"/>
</dbReference>
<keyword evidence="5 7" id="KW-1133">Transmembrane helix</keyword>
<proteinExistence type="inferred from homology"/>
<keyword evidence="3" id="KW-0813">Transport</keyword>
<feature type="transmembrane region" description="Helical" evidence="7">
    <location>
        <begin position="250"/>
        <end position="270"/>
    </location>
</feature>
<dbReference type="PANTHER" id="PTHR23514:SF3">
    <property type="entry name" value="BYPASS OF STOP CODON PROTEIN 6"/>
    <property type="match status" value="1"/>
</dbReference>
<dbReference type="GO" id="GO:0005886">
    <property type="term" value="C:plasma membrane"/>
    <property type="evidence" value="ECO:0007669"/>
    <property type="project" value="UniProtKB-SubCell"/>
</dbReference>
<dbReference type="InterPro" id="IPR020846">
    <property type="entry name" value="MFS_dom"/>
</dbReference>
<feature type="transmembrane region" description="Helical" evidence="7">
    <location>
        <begin position="143"/>
        <end position="166"/>
    </location>
</feature>
<evidence type="ECO:0000256" key="6">
    <source>
        <dbReference type="ARBA" id="ARBA00023136"/>
    </source>
</evidence>
<comment type="similarity">
    <text evidence="2">Belongs to the major facilitator superfamily.</text>
</comment>